<reference evidence="11" key="2">
    <citation type="submission" date="2015-06" db="UniProtKB">
        <authorList>
            <consortium name="EnsemblMetazoa"/>
        </authorList>
    </citation>
    <scope>IDENTIFICATION</scope>
</reference>
<dbReference type="CDD" id="cd18787">
    <property type="entry name" value="SF2_C_DEAD"/>
    <property type="match status" value="1"/>
</dbReference>
<dbReference type="EnsemblMetazoa" id="tetur32g00920.1">
    <property type="protein sequence ID" value="tetur32g00920.1"/>
    <property type="gene ID" value="tetur32g00920"/>
</dbReference>
<evidence type="ECO:0000256" key="1">
    <source>
        <dbReference type="ARBA" id="ARBA00022741"/>
    </source>
</evidence>
<dbReference type="PANTHER" id="PTHR24031">
    <property type="entry name" value="RNA HELICASE"/>
    <property type="match status" value="1"/>
</dbReference>
<evidence type="ECO:0000313" key="12">
    <source>
        <dbReference type="Proteomes" id="UP000015104"/>
    </source>
</evidence>
<dbReference type="PROSITE" id="PS51195">
    <property type="entry name" value="Q_MOTIF"/>
    <property type="match status" value="1"/>
</dbReference>
<evidence type="ECO:0000256" key="7">
    <source>
        <dbReference type="RuleBase" id="RU365068"/>
    </source>
</evidence>
<comment type="similarity">
    <text evidence="7">Belongs to the DEAD box helicase family.</text>
</comment>
<dbReference type="Proteomes" id="UP000015104">
    <property type="component" value="Unassembled WGS sequence"/>
</dbReference>
<protein>
    <recommendedName>
        <fullName evidence="7">ATP-dependent RNA helicase</fullName>
        <ecNumber evidence="7">3.6.4.13</ecNumber>
    </recommendedName>
</protein>
<feature type="domain" description="Helicase ATP-binding" evidence="8">
    <location>
        <begin position="36"/>
        <end position="222"/>
    </location>
</feature>
<organism evidence="11 12">
    <name type="scientific">Tetranychus urticae</name>
    <name type="common">Two-spotted spider mite</name>
    <dbReference type="NCBI Taxonomy" id="32264"/>
    <lineage>
        <taxon>Eukaryota</taxon>
        <taxon>Metazoa</taxon>
        <taxon>Ecdysozoa</taxon>
        <taxon>Arthropoda</taxon>
        <taxon>Chelicerata</taxon>
        <taxon>Arachnida</taxon>
        <taxon>Acari</taxon>
        <taxon>Acariformes</taxon>
        <taxon>Trombidiformes</taxon>
        <taxon>Prostigmata</taxon>
        <taxon>Eleutherengona</taxon>
        <taxon>Raphignathae</taxon>
        <taxon>Tetranychoidea</taxon>
        <taxon>Tetranychidae</taxon>
        <taxon>Tetranychus</taxon>
    </lineage>
</organism>
<comment type="catalytic activity">
    <reaction evidence="7">
        <text>ATP + H2O = ADP + phosphate + H(+)</text>
        <dbReference type="Rhea" id="RHEA:13065"/>
        <dbReference type="ChEBI" id="CHEBI:15377"/>
        <dbReference type="ChEBI" id="CHEBI:15378"/>
        <dbReference type="ChEBI" id="CHEBI:30616"/>
        <dbReference type="ChEBI" id="CHEBI:43474"/>
        <dbReference type="ChEBI" id="CHEBI:456216"/>
        <dbReference type="EC" id="3.6.4.13"/>
    </reaction>
</comment>
<dbReference type="HOGENOM" id="CLU_003041_26_4_1"/>
<keyword evidence="4 7" id="KW-0067">ATP-binding</keyword>
<keyword evidence="12" id="KW-1185">Reference proteome</keyword>
<evidence type="ECO:0000259" key="10">
    <source>
        <dbReference type="PROSITE" id="PS51195"/>
    </source>
</evidence>
<dbReference type="SMART" id="SM00487">
    <property type="entry name" value="DEXDc"/>
    <property type="match status" value="1"/>
</dbReference>
<gene>
    <name evidence="11" type="primary">107369526</name>
</gene>
<proteinExistence type="inferred from homology"/>
<keyword evidence="5 7" id="KW-0694">RNA-binding</keyword>
<dbReference type="AlphaFoldDB" id="T1L1U9"/>
<dbReference type="InterPro" id="IPR014014">
    <property type="entry name" value="RNA_helicase_DEAD_Q_motif"/>
</dbReference>
<evidence type="ECO:0000256" key="4">
    <source>
        <dbReference type="ARBA" id="ARBA00022840"/>
    </source>
</evidence>
<dbReference type="Pfam" id="PF00271">
    <property type="entry name" value="Helicase_C"/>
    <property type="match status" value="1"/>
</dbReference>
<evidence type="ECO:0000259" key="9">
    <source>
        <dbReference type="PROSITE" id="PS51194"/>
    </source>
</evidence>
<keyword evidence="2 7" id="KW-0378">Hydrolase</keyword>
<evidence type="ECO:0000313" key="11">
    <source>
        <dbReference type="EnsemblMetazoa" id="tetur32g00920.1"/>
    </source>
</evidence>
<dbReference type="InterPro" id="IPR027417">
    <property type="entry name" value="P-loop_NTPase"/>
</dbReference>
<dbReference type="GO" id="GO:0005524">
    <property type="term" value="F:ATP binding"/>
    <property type="evidence" value="ECO:0007669"/>
    <property type="project" value="UniProtKB-UniRule"/>
</dbReference>
<dbReference type="GO" id="GO:0003724">
    <property type="term" value="F:RNA helicase activity"/>
    <property type="evidence" value="ECO:0007669"/>
    <property type="project" value="UniProtKB-EC"/>
</dbReference>
<accession>T1L1U9</accession>
<feature type="domain" description="Helicase C-terminal" evidence="9">
    <location>
        <begin position="273"/>
        <end position="429"/>
    </location>
</feature>
<keyword evidence="1 7" id="KW-0547">Nucleotide-binding</keyword>
<dbReference type="Gene3D" id="3.40.50.300">
    <property type="entry name" value="P-loop containing nucleotide triphosphate hydrolases"/>
    <property type="match status" value="2"/>
</dbReference>
<feature type="short sequence motif" description="Q motif" evidence="6">
    <location>
        <begin position="4"/>
        <end position="33"/>
    </location>
</feature>
<feature type="domain" description="DEAD-box RNA helicase Q" evidence="10">
    <location>
        <begin position="4"/>
        <end position="33"/>
    </location>
</feature>
<dbReference type="STRING" id="32264.T1L1U9"/>
<dbReference type="PROSITE" id="PS51194">
    <property type="entry name" value="HELICASE_CTER"/>
    <property type="match status" value="1"/>
</dbReference>
<evidence type="ECO:0000256" key="3">
    <source>
        <dbReference type="ARBA" id="ARBA00022806"/>
    </source>
</evidence>
<dbReference type="SMART" id="SM01178">
    <property type="entry name" value="DUF4217"/>
    <property type="match status" value="1"/>
</dbReference>
<dbReference type="OrthoDB" id="7396459at2759"/>
<dbReference type="EMBL" id="CAEY01000921">
    <property type="status" value="NOT_ANNOTATED_CDS"/>
    <property type="molecule type" value="Genomic_DNA"/>
</dbReference>
<dbReference type="eggNOG" id="KOG0345">
    <property type="taxonomic scope" value="Eukaryota"/>
</dbReference>
<evidence type="ECO:0000256" key="2">
    <source>
        <dbReference type="ARBA" id="ARBA00022801"/>
    </source>
</evidence>
<dbReference type="SUPFAM" id="SSF52540">
    <property type="entry name" value="P-loop containing nucleoside triphosphate hydrolases"/>
    <property type="match status" value="1"/>
</dbReference>
<dbReference type="Pfam" id="PF13959">
    <property type="entry name" value="CTE_SPB4"/>
    <property type="match status" value="1"/>
</dbReference>
<dbReference type="Pfam" id="PF00270">
    <property type="entry name" value="DEAD"/>
    <property type="match status" value="1"/>
</dbReference>
<sequence>MDNFDWDTLSVDERILNVIRNKFKFKQMTPVQKAVIPLFTGFKDVCCEAVTGSGKSLAFIVSVLDILIKQYEKEPFNKHAICGLIISPTRELSTQTFDVLEEFLSDSSFSEFLNAQLFIGGNNPIIDGENYLQNGGNIFVVTPGRMVDLLEKYPQIGIKLRKHLQVLVIDETDVLLDMGFDKEVNEILSYLPKQRRTGLFSATQTKLLSRLVKLGLRNPIRIEIKEKKAIQLGDSEIENSLSSGTKSLLKSTGLQISPYLSNNYVILESNTHKLPFLVHFVKKNPTFKYILFFSTCAQVDYFAEALIKFLPSELTIFKLHRKLKSRRQKIFNKFKSSENGSILICTDIMSRGIDIPEIDWVINVDLPNTIQDYIHRSGRSGHQIGIQGNSMILCLQHEDDYIKLCQEKGIDFTQMKVPKKKLLPLADEISSWLRQHCRDNAEFYENSMKAFVSFIRNYSTKNMMSSILFQSMDWIDLANSFGLLKVPIMPELRKKLAECPTKLLAEPGDKEIANSHKKALEKLRSKGNQGSTDKVTRKNQIKVTEQRAKMKAEIKLCKLKGKKKKRFLNEVEFDELAEDARMVKKLKKGKITQADFDKHFGID</sequence>
<dbReference type="GO" id="GO:0003723">
    <property type="term" value="F:RNA binding"/>
    <property type="evidence" value="ECO:0007669"/>
    <property type="project" value="UniProtKB-UniRule"/>
</dbReference>
<dbReference type="InterPro" id="IPR014001">
    <property type="entry name" value="Helicase_ATP-bd"/>
</dbReference>
<name>T1L1U9_TETUR</name>
<evidence type="ECO:0000256" key="5">
    <source>
        <dbReference type="ARBA" id="ARBA00022884"/>
    </source>
</evidence>
<dbReference type="SMART" id="SM00490">
    <property type="entry name" value="HELICc"/>
    <property type="match status" value="1"/>
</dbReference>
<evidence type="ECO:0000259" key="8">
    <source>
        <dbReference type="PROSITE" id="PS51192"/>
    </source>
</evidence>
<dbReference type="EC" id="3.6.4.13" evidence="7"/>
<dbReference type="KEGG" id="tut:107369526"/>
<dbReference type="GO" id="GO:0016787">
    <property type="term" value="F:hydrolase activity"/>
    <property type="evidence" value="ECO:0007669"/>
    <property type="project" value="UniProtKB-KW"/>
</dbReference>
<comment type="domain">
    <text evidence="7">The Q motif is unique to and characteristic of the DEAD box family of RNA helicases and controls ATP binding and hydrolysis.</text>
</comment>
<dbReference type="CDD" id="cd17960">
    <property type="entry name" value="DEADc_DDX55"/>
    <property type="match status" value="1"/>
</dbReference>
<dbReference type="OMA" id="DVCCEAV"/>
<evidence type="ECO:0000256" key="6">
    <source>
        <dbReference type="PROSITE-ProRule" id="PRU00552"/>
    </source>
</evidence>
<dbReference type="PROSITE" id="PS51192">
    <property type="entry name" value="HELICASE_ATP_BIND_1"/>
    <property type="match status" value="1"/>
</dbReference>
<dbReference type="InterPro" id="IPR001650">
    <property type="entry name" value="Helicase_C-like"/>
</dbReference>
<comment type="function">
    <text evidence="7">RNA helicase.</text>
</comment>
<dbReference type="InterPro" id="IPR011545">
    <property type="entry name" value="DEAD/DEAH_box_helicase_dom"/>
</dbReference>
<keyword evidence="3 7" id="KW-0347">Helicase</keyword>
<dbReference type="InterPro" id="IPR025313">
    <property type="entry name" value="SPB4-like_CTE"/>
</dbReference>
<reference evidence="12" key="1">
    <citation type="submission" date="2011-08" db="EMBL/GenBank/DDBJ databases">
        <authorList>
            <person name="Rombauts S."/>
        </authorList>
    </citation>
    <scope>NUCLEOTIDE SEQUENCE</scope>
    <source>
        <strain evidence="12">London</strain>
    </source>
</reference>